<evidence type="ECO:0000256" key="6">
    <source>
        <dbReference type="ARBA" id="ARBA00022918"/>
    </source>
</evidence>
<keyword evidence="3" id="KW-0540">Nuclease</keyword>
<organism evidence="8 9">
    <name type="scientific">Smittium culicis</name>
    <dbReference type="NCBI Taxonomy" id="133412"/>
    <lineage>
        <taxon>Eukaryota</taxon>
        <taxon>Fungi</taxon>
        <taxon>Fungi incertae sedis</taxon>
        <taxon>Zoopagomycota</taxon>
        <taxon>Kickxellomycotina</taxon>
        <taxon>Harpellomycetes</taxon>
        <taxon>Harpellales</taxon>
        <taxon>Legeriomycetaceae</taxon>
        <taxon>Smittium</taxon>
    </lineage>
</organism>
<evidence type="ECO:0000256" key="2">
    <source>
        <dbReference type="ARBA" id="ARBA00022695"/>
    </source>
</evidence>
<evidence type="ECO:0000313" key="8">
    <source>
        <dbReference type="EMBL" id="OMJ23262.1"/>
    </source>
</evidence>
<keyword evidence="4" id="KW-0255">Endonuclease</keyword>
<evidence type="ECO:0000313" key="9">
    <source>
        <dbReference type="Proteomes" id="UP000187283"/>
    </source>
</evidence>
<dbReference type="EMBL" id="LSSN01000576">
    <property type="protein sequence ID" value="OMJ23262.1"/>
    <property type="molecule type" value="Genomic_DNA"/>
</dbReference>
<keyword evidence="6" id="KW-0695">RNA-directed DNA polymerase</keyword>
<keyword evidence="1" id="KW-0808">Transferase</keyword>
<dbReference type="STRING" id="133412.A0A1R1Y8J1"/>
<dbReference type="InterPro" id="IPR043502">
    <property type="entry name" value="DNA/RNA_pol_sf"/>
</dbReference>
<proteinExistence type="predicted"/>
<dbReference type="InterPro" id="IPR041373">
    <property type="entry name" value="RT_RNaseH"/>
</dbReference>
<accession>A0A1R1Y8J1</accession>
<keyword evidence="9" id="KW-1185">Reference proteome</keyword>
<dbReference type="PANTHER" id="PTHR37984:SF5">
    <property type="entry name" value="PROTEIN NYNRIN-LIKE"/>
    <property type="match status" value="1"/>
</dbReference>
<comment type="caution">
    <text evidence="8">The sequence shown here is derived from an EMBL/GenBank/DDBJ whole genome shotgun (WGS) entry which is preliminary data.</text>
</comment>
<dbReference type="AlphaFoldDB" id="A0A1R1Y8J1"/>
<gene>
    <name evidence="8" type="ORF">AYI70_g2380</name>
</gene>
<evidence type="ECO:0000256" key="3">
    <source>
        <dbReference type="ARBA" id="ARBA00022722"/>
    </source>
</evidence>
<dbReference type="InterPro" id="IPR050951">
    <property type="entry name" value="Retrovirus_Pol_polyprotein"/>
</dbReference>
<reference evidence="8 9" key="1">
    <citation type="submission" date="2017-01" db="EMBL/GenBank/DDBJ databases">
        <authorList>
            <person name="Mah S.A."/>
            <person name="Swanson W.J."/>
            <person name="Moy G.W."/>
            <person name="Vacquier V.D."/>
        </authorList>
    </citation>
    <scope>NUCLEOTIDE SEQUENCE [LARGE SCALE GENOMIC DNA]</scope>
    <source>
        <strain evidence="8 9">GSMNP</strain>
    </source>
</reference>
<feature type="domain" description="Reverse transcriptase RNase H-like" evidence="7">
    <location>
        <begin position="11"/>
        <end position="100"/>
    </location>
</feature>
<dbReference type="GO" id="GO:0004519">
    <property type="term" value="F:endonuclease activity"/>
    <property type="evidence" value="ECO:0007669"/>
    <property type="project" value="UniProtKB-KW"/>
</dbReference>
<dbReference type="FunFam" id="3.10.20.370:FF:000001">
    <property type="entry name" value="Retrovirus-related Pol polyprotein from transposon 17.6-like protein"/>
    <property type="match status" value="1"/>
</dbReference>
<keyword evidence="2" id="KW-0548">Nucleotidyltransferase</keyword>
<dbReference type="Proteomes" id="UP000187283">
    <property type="component" value="Unassembled WGS sequence"/>
</dbReference>
<evidence type="ECO:0000256" key="4">
    <source>
        <dbReference type="ARBA" id="ARBA00022759"/>
    </source>
</evidence>
<evidence type="ECO:0000256" key="1">
    <source>
        <dbReference type="ARBA" id="ARBA00022679"/>
    </source>
</evidence>
<name>A0A1R1Y8J1_9FUNG</name>
<keyword evidence="5" id="KW-0378">Hydrolase</keyword>
<evidence type="ECO:0000259" key="7">
    <source>
        <dbReference type="Pfam" id="PF17917"/>
    </source>
</evidence>
<dbReference type="Pfam" id="PF17917">
    <property type="entry name" value="RT_RNaseH"/>
    <property type="match status" value="1"/>
</dbReference>
<dbReference type="SUPFAM" id="SSF56672">
    <property type="entry name" value="DNA/RNA polymerases"/>
    <property type="match status" value="1"/>
</dbReference>
<dbReference type="OrthoDB" id="2254302at2759"/>
<sequence>MISAPVLAHPDKTKSYTIYTDSSNIVVGASLHQAQIGGSARPIAYSSRKLLSAEANYCTPDKEALDMVYGFDKFHHYVHGSCTELYTDHRKLITALKNETLDGEFHYGARNYKYMNIPSKKLRVLIMD</sequence>
<dbReference type="PANTHER" id="PTHR37984">
    <property type="entry name" value="PROTEIN CBG26694"/>
    <property type="match status" value="1"/>
</dbReference>
<dbReference type="GO" id="GO:0016787">
    <property type="term" value="F:hydrolase activity"/>
    <property type="evidence" value="ECO:0007669"/>
    <property type="project" value="UniProtKB-KW"/>
</dbReference>
<protein>
    <submittedName>
        <fullName evidence="8">Retrovirus-related Pol polyprotein from transposon opus</fullName>
    </submittedName>
</protein>
<dbReference type="GO" id="GO:0003964">
    <property type="term" value="F:RNA-directed DNA polymerase activity"/>
    <property type="evidence" value="ECO:0007669"/>
    <property type="project" value="UniProtKB-KW"/>
</dbReference>
<dbReference type="Gene3D" id="3.10.20.370">
    <property type="match status" value="1"/>
</dbReference>
<evidence type="ECO:0000256" key="5">
    <source>
        <dbReference type="ARBA" id="ARBA00022801"/>
    </source>
</evidence>